<sequence>MRNNVTLFNSGNHRYVLLNESEPGEEDGIPSNQYLIVHNGKGTLMDPGGFGVMPQVLNEMLQYLNPDDIEAIALSHQDPDIVGGLSSWMKLTPARIYASRIWLRFLPHYGISGMRRFVGVADQGETVTLHSGLQLQFVPAHFLHSPGQINVYDPISKILFSGDVGASMVPNNNCDIFVDDFQKHLPFAEGFHKRYMASNRALRYWVQQVRKLDVELIAPQHGPVYRGQAKIDFLNWLYDLQCGSDLLDLE</sequence>
<protein>
    <submittedName>
        <fullName evidence="2">MBL fold metallo-hydrolase</fullName>
    </submittedName>
</protein>
<keyword evidence="3" id="KW-1185">Reference proteome</keyword>
<evidence type="ECO:0000313" key="2">
    <source>
        <dbReference type="EMBL" id="AMK77161.1"/>
    </source>
</evidence>
<dbReference type="STRING" id="1538553.JT25_011805"/>
<dbReference type="Gene3D" id="3.60.15.10">
    <property type="entry name" value="Ribonuclease Z/Hydroxyacylglutathione hydrolase-like"/>
    <property type="match status" value="1"/>
</dbReference>
<dbReference type="CDD" id="cd07709">
    <property type="entry name" value="flavodiiron_proteins_MBL-fold"/>
    <property type="match status" value="1"/>
</dbReference>
<evidence type="ECO:0000259" key="1">
    <source>
        <dbReference type="SMART" id="SM00849"/>
    </source>
</evidence>
<keyword evidence="2" id="KW-0378">Hydrolase</keyword>
<dbReference type="AlphaFoldDB" id="A0A126T4Z5"/>
<dbReference type="SUPFAM" id="SSF56281">
    <property type="entry name" value="Metallo-hydrolase/oxidoreductase"/>
    <property type="match status" value="1"/>
</dbReference>
<reference evidence="2 3" key="1">
    <citation type="journal article" date="2015" name="Environ. Microbiol.">
        <title>Methane oxidation coupled to nitrate reduction under hypoxia by the Gammaproteobacterium Methylomonas denitrificans, sp. nov. type strain FJG1.</title>
        <authorList>
            <person name="Kits K.D."/>
            <person name="Klotz M.G."/>
            <person name="Stein L.Y."/>
        </authorList>
    </citation>
    <scope>NUCLEOTIDE SEQUENCE [LARGE SCALE GENOMIC DNA]</scope>
    <source>
        <strain evidence="2 3">FJG1</strain>
    </source>
</reference>
<dbReference type="InterPro" id="IPR001279">
    <property type="entry name" value="Metallo-B-lactamas"/>
</dbReference>
<dbReference type="OrthoDB" id="9768433at2"/>
<dbReference type="PANTHER" id="PTHR43041:SF1">
    <property type="entry name" value="METALLO-BETA-LACTAMASE DOMAIN-CONTAINING PROTEIN"/>
    <property type="match status" value="1"/>
</dbReference>
<dbReference type="Pfam" id="PF19583">
    <property type="entry name" value="ODP"/>
    <property type="match status" value="1"/>
</dbReference>
<dbReference type="KEGG" id="mdn:JT25_011805"/>
<feature type="domain" description="Metallo-beta-lactamase" evidence="1">
    <location>
        <begin position="30"/>
        <end position="221"/>
    </location>
</feature>
<dbReference type="GO" id="GO:0016787">
    <property type="term" value="F:hydrolase activity"/>
    <property type="evidence" value="ECO:0007669"/>
    <property type="project" value="UniProtKB-KW"/>
</dbReference>
<name>A0A126T4Z5_9GAMM</name>
<dbReference type="SMART" id="SM00849">
    <property type="entry name" value="Lactamase_B"/>
    <property type="match status" value="1"/>
</dbReference>
<dbReference type="EMBL" id="CP014476">
    <property type="protein sequence ID" value="AMK77161.1"/>
    <property type="molecule type" value="Genomic_DNA"/>
</dbReference>
<dbReference type="Proteomes" id="UP000030512">
    <property type="component" value="Chromosome"/>
</dbReference>
<dbReference type="InterPro" id="IPR036866">
    <property type="entry name" value="RibonucZ/Hydroxyglut_hydro"/>
</dbReference>
<gene>
    <name evidence="2" type="ORF">JT25_011805</name>
</gene>
<evidence type="ECO:0000313" key="3">
    <source>
        <dbReference type="Proteomes" id="UP000030512"/>
    </source>
</evidence>
<proteinExistence type="predicted"/>
<accession>A0A126T4Z5</accession>
<dbReference type="RefSeq" id="WP_036275108.1">
    <property type="nucleotide sequence ID" value="NZ_CP014476.1"/>
</dbReference>
<organism evidence="2 3">
    <name type="scientific">Methylomonas denitrificans</name>
    <dbReference type="NCBI Taxonomy" id="1538553"/>
    <lineage>
        <taxon>Bacteria</taxon>
        <taxon>Pseudomonadati</taxon>
        <taxon>Pseudomonadota</taxon>
        <taxon>Gammaproteobacteria</taxon>
        <taxon>Methylococcales</taxon>
        <taxon>Methylococcaceae</taxon>
        <taxon>Methylomonas</taxon>
    </lineage>
</organism>
<dbReference type="InterPro" id="IPR045761">
    <property type="entry name" value="ODP_dom"/>
</dbReference>
<dbReference type="PANTHER" id="PTHR43041">
    <property type="entry name" value="HYDROLASE, METALLO-BETA-LACTAMASE SUPERFAMILY"/>
    <property type="match status" value="1"/>
</dbReference>